<dbReference type="CDD" id="cd12148">
    <property type="entry name" value="fungal_TF_MHR"/>
    <property type="match status" value="1"/>
</dbReference>
<dbReference type="GO" id="GO:0000981">
    <property type="term" value="F:DNA-binding transcription factor activity, RNA polymerase II-specific"/>
    <property type="evidence" value="ECO:0007669"/>
    <property type="project" value="InterPro"/>
</dbReference>
<dbReference type="PANTHER" id="PTHR47338">
    <property type="entry name" value="ZN(II)2CYS6 TRANSCRIPTION FACTOR (EUROFUNG)-RELATED"/>
    <property type="match status" value="1"/>
</dbReference>
<dbReference type="Pfam" id="PF00172">
    <property type="entry name" value="Zn_clus"/>
    <property type="match status" value="1"/>
</dbReference>
<dbReference type="InterPro" id="IPR007219">
    <property type="entry name" value="XnlR_reg_dom"/>
</dbReference>
<dbReference type="Pfam" id="PF04082">
    <property type="entry name" value="Fungal_trans"/>
    <property type="match status" value="1"/>
</dbReference>
<accession>A0A0F8U214</accession>
<dbReference type="STRING" id="308745.A0A0F8U214"/>
<proteinExistence type="predicted"/>
<dbReference type="PROSITE" id="PS50048">
    <property type="entry name" value="ZN2_CY6_FUNGAL_2"/>
    <property type="match status" value="1"/>
</dbReference>
<protein>
    <recommendedName>
        <fullName evidence="8">Zn(2)-C6 fungal-type domain-containing protein</fullName>
    </recommendedName>
</protein>
<evidence type="ECO:0000256" key="5">
    <source>
        <dbReference type="ARBA" id="ARBA00023163"/>
    </source>
</evidence>
<keyword evidence="2" id="KW-0479">Metal-binding</keyword>
<dbReference type="InterPro" id="IPR001138">
    <property type="entry name" value="Zn2Cys6_DnaBD"/>
</dbReference>
<comment type="caution">
    <text evidence="9">The sequence shown here is derived from an EMBL/GenBank/DDBJ whole genome shotgun (WGS) entry which is preliminary data.</text>
</comment>
<feature type="compositionally biased region" description="Basic residues" evidence="7">
    <location>
        <begin position="1654"/>
        <end position="1668"/>
    </location>
</feature>
<keyword evidence="5" id="KW-0804">Transcription</keyword>
<feature type="region of interest" description="Disordered" evidence="7">
    <location>
        <begin position="1340"/>
        <end position="1365"/>
    </location>
</feature>
<dbReference type="GO" id="GO:0003677">
    <property type="term" value="F:DNA binding"/>
    <property type="evidence" value="ECO:0007669"/>
    <property type="project" value="UniProtKB-KW"/>
</dbReference>
<feature type="compositionally biased region" description="Low complexity" evidence="7">
    <location>
        <begin position="30"/>
        <end position="41"/>
    </location>
</feature>
<sequence>MQTAALHQPVATTLLAESTTTTPPPPPPSASTTTTPSVTALKGIPTSSPLPFPPSQALPLEPARTVVTIYGPGQDTIVQVVSDILGKPWTTESSLSTLGRGSNAVVIGIQAADLARDLEGCDKASCILVNTHCVDDGSFPDEALTDSCDYEFLYSLRSPFFRRDLTRFLSLILGQTRPHEDLKTKNRTNFISTTFPDVHAALPNLDILSVGSDAVESHTELPIIFTTRCTKENGKFPMEDPSLFYRYLRRAIQWGVEYIDVELWLPEEIRRTLAEGKGNSVILSAFHDFSGSWRWTSPEAPRIFEESAKYADIVKMIAMVETVDANYELEYFRSTIKQTHGPYPLLSAVNMGQLGQLSRALNTVFSPITHPLLPMIAAPGQLTAAEINEALHIMGQLPKRDLYAIGSFRSTPQSMFMEKCFNELSLPHTLTSIDRGPAGSIERVITQPSFGGAALHPPISSNTSCLPAISDAARAIGLVDTIVRSDAAGSQPPLVGENATWKGIRATLTRDYVPSAYRGRAAIILAGRESEVSASILALRSLGVGAIYTAGFRGTGPLAAGLEPFTSIQSVKLVEQPFVIVSALPPEKSQLVQPLLRHYRSSGRASPPSTRGKVYLDLTRGERTGDPVGVAERAGWTAYGIEEVNAWTTVETLRLLVGQNVPFDFVRMAHLHLYPLIHEILTLETEHERMSRPQVSIDRLTPRRVTAEPRESMNCKSCRKRKIKCNRLRPSCEACKVFQCPCIYDAIPKKRGPKTDVLEALLKRVDGLEKRLQDDNLHPLSPASPVKPSVDRPPPPQQQNQQHPSVSSSTPSFPIQSPTVLPGILPFTHSQPPPLNPGRMPDAMLDAYFARLHGKPFFILDETSTRRQHQNGQLPVYLSMAIYSLTLRYTTANPPPGRSLDYARQARRMVDIDHPSIENLQTLLLLSLTFFAYGCGKKAYMTLANAVSMVLALDLYRELPTSNPALPPEREVRRRLFWTVYVMDRFLTCGSKRPCLIADHSIVVRLPASSSSGSDPGDVFNPVGPNIPYSSDRRKGPSSCAAALLVDITRILGVTHRYLAAGGVKGDSHFPWHALSNLSKIRQELDLWAAGTHDLFASIEALFGHPESTLLLLSKLIYHLVHCLLYRPFLPIDLAELRGSGQHQSWQIEATTLCFSHANAIAELVELARHAPRIEWPALVAYCLTVAGTVHIHGVHYHGRHDGEVFASSPDFLAREMHQLVWLRQSWSGVQHQRDLLQTLSVCHADLVRTLAVRPVRFAPVFHLEDFLDRYPGLVIDGSHVRLIDIDETMDLDPQLLYPPTLPTQNGPSHVHAHAHRVSTSSLSFHPSPTWPEISTDPELLDPHSTTTTGGVFSPGVRLGSPGTTNTGIGIDVGTATYATFPFEAVPSVETPGGQSSTGSASNPGASSGSGSGAAADSEKDPFLSLLEQLAENEHSKRKRSEILQSILKTSKSLPRATNINPTLPPDIPSASQEKLLAFARGLPRPRPSSRSCTDPRKITNPAEGVLIDLDLDNLEFQYEDTPAEGGDDYEIVKQYIQQEFPGPVYPHTLSSSYRRYRSQSESNPHSHGLSLSHLNPLHFHRKRLNSLGSSVSGSGGSTLITEPGMLRERREAVTYYNLISFIAFLTKEFLLGRGAGEEIALEMIGGALDPPFSHHHSHSHHHTHNHVARSGDHSHSHSRSYSFPNTYPSLRATPKQSPPPPKSEKRISITQTETDIPDINPTQDDPDPELELEPEREREKTALLNVHLTAASLWLIIMGEEIWERRGSDSTPSSSSPSPSFQKPAGSTLHSGLDFLSGFTPSASLYTPPATTPPTTNPFENGPSLAGKQKRNHNHNHGQITVSRDHWQTWINRLQFLSLREDLDIAAREGAAESAAVMRRV</sequence>
<gene>
    <name evidence="9" type="ORF">ARAM_004604</name>
</gene>
<feature type="region of interest" description="Disordered" evidence="7">
    <location>
        <begin position="1387"/>
        <end position="1420"/>
    </location>
</feature>
<dbReference type="Gene3D" id="4.10.240.10">
    <property type="entry name" value="Zn(2)-C6 fungal-type DNA-binding domain"/>
    <property type="match status" value="1"/>
</dbReference>
<evidence type="ECO:0000256" key="3">
    <source>
        <dbReference type="ARBA" id="ARBA00023015"/>
    </source>
</evidence>
<dbReference type="InterPro" id="IPR050815">
    <property type="entry name" value="TF_fung"/>
</dbReference>
<dbReference type="SUPFAM" id="SSF51569">
    <property type="entry name" value="Aldolase"/>
    <property type="match status" value="1"/>
</dbReference>
<evidence type="ECO:0000256" key="4">
    <source>
        <dbReference type="ARBA" id="ARBA00023125"/>
    </source>
</evidence>
<feature type="compositionally biased region" description="Low complexity" evidence="7">
    <location>
        <begin position="1801"/>
        <end position="1810"/>
    </location>
</feature>
<feature type="region of interest" description="Disordered" evidence="7">
    <location>
        <begin position="1"/>
        <end position="57"/>
    </location>
</feature>
<comment type="subcellular location">
    <subcellularLocation>
        <location evidence="1">Nucleus</location>
    </subcellularLocation>
</comment>
<feature type="compositionally biased region" description="Low complexity" evidence="7">
    <location>
        <begin position="1770"/>
        <end position="1781"/>
    </location>
</feature>
<feature type="compositionally biased region" description="Low complexity" evidence="7">
    <location>
        <begin position="798"/>
        <end position="809"/>
    </location>
</feature>
<dbReference type="EMBL" id="JZBS01003775">
    <property type="protein sequence ID" value="KKK13623.1"/>
    <property type="molecule type" value="Genomic_DNA"/>
</dbReference>
<feature type="compositionally biased region" description="Low complexity" evidence="7">
    <location>
        <begin position="1397"/>
        <end position="1416"/>
    </location>
</feature>
<dbReference type="InterPro" id="IPR001381">
    <property type="entry name" value="DHquinase_I"/>
</dbReference>
<dbReference type="SUPFAM" id="SSF57701">
    <property type="entry name" value="Zn2/Cys6 DNA-binding domain"/>
    <property type="match status" value="1"/>
</dbReference>
<feature type="region of interest" description="Disordered" evidence="7">
    <location>
        <begin position="1653"/>
        <end position="1736"/>
    </location>
</feature>
<evidence type="ECO:0000256" key="6">
    <source>
        <dbReference type="ARBA" id="ARBA00023242"/>
    </source>
</evidence>
<dbReference type="SMART" id="SM00906">
    <property type="entry name" value="Fungal_trans"/>
    <property type="match status" value="1"/>
</dbReference>
<dbReference type="Gene3D" id="3.40.50.10860">
    <property type="entry name" value="Leucine Dehydrogenase, chain A, domain 1"/>
    <property type="match status" value="1"/>
</dbReference>
<feature type="region of interest" description="Disordered" evidence="7">
    <location>
        <begin position="772"/>
        <end position="814"/>
    </location>
</feature>
<dbReference type="Pfam" id="PF01487">
    <property type="entry name" value="DHquinase_I"/>
    <property type="match status" value="1"/>
</dbReference>
<dbReference type="Gene3D" id="3.20.20.70">
    <property type="entry name" value="Aldolase class I"/>
    <property type="match status" value="1"/>
</dbReference>
<feature type="domain" description="Zn(2)-C6 fungal-type" evidence="8">
    <location>
        <begin position="714"/>
        <end position="744"/>
    </location>
</feature>
<evidence type="ECO:0000313" key="9">
    <source>
        <dbReference type="EMBL" id="KKK13623.1"/>
    </source>
</evidence>
<feature type="region of interest" description="Disordered" evidence="7">
    <location>
        <begin position="1767"/>
        <end position="1841"/>
    </location>
</feature>
<keyword evidence="4" id="KW-0238">DNA-binding</keyword>
<name>A0A0F8U214_9EURO</name>
<dbReference type="Proteomes" id="UP000034291">
    <property type="component" value="Unassembled WGS sequence"/>
</dbReference>
<dbReference type="InterPro" id="IPR013785">
    <property type="entry name" value="Aldolase_TIM"/>
</dbReference>
<reference evidence="9 10" key="1">
    <citation type="submission" date="2015-02" db="EMBL/GenBank/DDBJ databases">
        <title>Draft Genome Sequences of Two Closely-Related Aflatoxigenic Aspergillus Species Obtained from the Cote d'Ivoire.</title>
        <authorList>
            <person name="Moore G.G."/>
            <person name="Beltz S.B."/>
            <person name="Mack B.M."/>
        </authorList>
    </citation>
    <scope>NUCLEOTIDE SEQUENCE [LARGE SCALE GENOMIC DNA]</scope>
    <source>
        <strain evidence="9 10">SRRC1468</strain>
    </source>
</reference>
<keyword evidence="10" id="KW-1185">Reference proteome</keyword>
<evidence type="ECO:0000256" key="1">
    <source>
        <dbReference type="ARBA" id="ARBA00004123"/>
    </source>
</evidence>
<dbReference type="CDD" id="cd00067">
    <property type="entry name" value="GAL4"/>
    <property type="match status" value="1"/>
</dbReference>
<dbReference type="GO" id="GO:0008270">
    <property type="term" value="F:zinc ion binding"/>
    <property type="evidence" value="ECO:0007669"/>
    <property type="project" value="InterPro"/>
</dbReference>
<feature type="compositionally biased region" description="Low complexity" evidence="7">
    <location>
        <begin position="11"/>
        <end position="21"/>
    </location>
</feature>
<evidence type="ECO:0000256" key="2">
    <source>
        <dbReference type="ARBA" id="ARBA00022723"/>
    </source>
</evidence>
<evidence type="ECO:0000259" key="8">
    <source>
        <dbReference type="PROSITE" id="PS50048"/>
    </source>
</evidence>
<organism evidence="9 10">
    <name type="scientific">Aspergillus rambellii</name>
    <dbReference type="NCBI Taxonomy" id="308745"/>
    <lineage>
        <taxon>Eukaryota</taxon>
        <taxon>Fungi</taxon>
        <taxon>Dikarya</taxon>
        <taxon>Ascomycota</taxon>
        <taxon>Pezizomycotina</taxon>
        <taxon>Eurotiomycetes</taxon>
        <taxon>Eurotiomycetidae</taxon>
        <taxon>Eurotiales</taxon>
        <taxon>Aspergillaceae</taxon>
        <taxon>Aspergillus</taxon>
        <taxon>Aspergillus subgen. Nidulantes</taxon>
    </lineage>
</organism>
<dbReference type="InterPro" id="IPR036864">
    <property type="entry name" value="Zn2-C6_fun-type_DNA-bd_sf"/>
</dbReference>
<evidence type="ECO:0000313" key="10">
    <source>
        <dbReference type="Proteomes" id="UP000034291"/>
    </source>
</evidence>
<dbReference type="GO" id="GO:0006351">
    <property type="term" value="P:DNA-templated transcription"/>
    <property type="evidence" value="ECO:0007669"/>
    <property type="project" value="InterPro"/>
</dbReference>
<dbReference type="GO" id="GO:0003855">
    <property type="term" value="F:3-dehydroquinate dehydratase activity"/>
    <property type="evidence" value="ECO:0007669"/>
    <property type="project" value="InterPro"/>
</dbReference>
<dbReference type="SMART" id="SM00066">
    <property type="entry name" value="GAL4"/>
    <property type="match status" value="1"/>
</dbReference>
<dbReference type="PANTHER" id="PTHR47338:SF4">
    <property type="entry name" value="ZN(II)2CYS6 TRANSCRIPTION FACTOR (EUROFUNG)"/>
    <property type="match status" value="1"/>
</dbReference>
<keyword evidence="6" id="KW-0539">Nucleus</keyword>
<dbReference type="OrthoDB" id="197068at2759"/>
<evidence type="ECO:0000256" key="7">
    <source>
        <dbReference type="SAM" id="MobiDB-lite"/>
    </source>
</evidence>
<dbReference type="CDD" id="cd00502">
    <property type="entry name" value="DHQase_I"/>
    <property type="match status" value="1"/>
</dbReference>
<keyword evidence="3" id="KW-0805">Transcription regulation</keyword>
<dbReference type="GO" id="GO:0005634">
    <property type="term" value="C:nucleus"/>
    <property type="evidence" value="ECO:0007669"/>
    <property type="project" value="UniProtKB-SubCell"/>
</dbReference>